<dbReference type="EMBL" id="JAGMUU010000035">
    <property type="protein sequence ID" value="KAH7116649.1"/>
    <property type="molecule type" value="Genomic_DNA"/>
</dbReference>
<dbReference type="OrthoDB" id="5240432at2759"/>
<dbReference type="InterPro" id="IPR046700">
    <property type="entry name" value="DUF6570"/>
</dbReference>
<dbReference type="PANTHER" id="PTHR19848:SF8">
    <property type="entry name" value="F-BOX AND WD REPEAT DOMAIN CONTAINING 7"/>
    <property type="match status" value="1"/>
</dbReference>
<dbReference type="AlphaFoldDB" id="A0A9P9DCI2"/>
<dbReference type="PROSITE" id="PS50082">
    <property type="entry name" value="WD_REPEATS_2"/>
    <property type="match status" value="1"/>
</dbReference>
<keyword evidence="1 3" id="KW-0853">WD repeat</keyword>
<dbReference type="InterPro" id="IPR001680">
    <property type="entry name" value="WD40_rpt"/>
</dbReference>
<feature type="domain" description="DUF6570" evidence="4">
    <location>
        <begin position="2"/>
        <end position="74"/>
    </location>
</feature>
<evidence type="ECO:0000259" key="4">
    <source>
        <dbReference type="Pfam" id="PF20209"/>
    </source>
</evidence>
<evidence type="ECO:0000256" key="1">
    <source>
        <dbReference type="ARBA" id="ARBA00022574"/>
    </source>
</evidence>
<protein>
    <recommendedName>
        <fullName evidence="4">DUF6570 domain-containing protein</fullName>
    </recommendedName>
</protein>
<feature type="repeat" description="WD" evidence="3">
    <location>
        <begin position="309"/>
        <end position="350"/>
    </location>
</feature>
<name>A0A9P9DCI2_9HYPO</name>
<dbReference type="Pfam" id="PF00400">
    <property type="entry name" value="WD40"/>
    <property type="match status" value="1"/>
</dbReference>
<organism evidence="5 6">
    <name type="scientific">Dactylonectria estremocensis</name>
    <dbReference type="NCBI Taxonomy" id="1079267"/>
    <lineage>
        <taxon>Eukaryota</taxon>
        <taxon>Fungi</taxon>
        <taxon>Dikarya</taxon>
        <taxon>Ascomycota</taxon>
        <taxon>Pezizomycotina</taxon>
        <taxon>Sordariomycetes</taxon>
        <taxon>Hypocreomycetidae</taxon>
        <taxon>Hypocreales</taxon>
        <taxon>Nectriaceae</taxon>
        <taxon>Dactylonectria</taxon>
    </lineage>
</organism>
<gene>
    <name evidence="5" type="ORF">B0J13DRAFT_630282</name>
</gene>
<dbReference type="PROSITE" id="PS50294">
    <property type="entry name" value="WD_REPEATS_REGION"/>
    <property type="match status" value="1"/>
</dbReference>
<accession>A0A9P9DCI2</accession>
<evidence type="ECO:0000313" key="6">
    <source>
        <dbReference type="Proteomes" id="UP000717696"/>
    </source>
</evidence>
<dbReference type="InterPro" id="IPR015943">
    <property type="entry name" value="WD40/YVTN_repeat-like_dom_sf"/>
</dbReference>
<dbReference type="SMART" id="SM00320">
    <property type="entry name" value="WD40"/>
    <property type="match status" value="1"/>
</dbReference>
<keyword evidence="2" id="KW-0677">Repeat</keyword>
<reference evidence="5" key="1">
    <citation type="journal article" date="2021" name="Nat. Commun.">
        <title>Genetic determinants of endophytism in the Arabidopsis root mycobiome.</title>
        <authorList>
            <person name="Mesny F."/>
            <person name="Miyauchi S."/>
            <person name="Thiergart T."/>
            <person name="Pickel B."/>
            <person name="Atanasova L."/>
            <person name="Karlsson M."/>
            <person name="Huettel B."/>
            <person name="Barry K.W."/>
            <person name="Haridas S."/>
            <person name="Chen C."/>
            <person name="Bauer D."/>
            <person name="Andreopoulos W."/>
            <person name="Pangilinan J."/>
            <person name="LaButti K."/>
            <person name="Riley R."/>
            <person name="Lipzen A."/>
            <person name="Clum A."/>
            <person name="Drula E."/>
            <person name="Henrissat B."/>
            <person name="Kohler A."/>
            <person name="Grigoriev I.V."/>
            <person name="Martin F.M."/>
            <person name="Hacquard S."/>
        </authorList>
    </citation>
    <scope>NUCLEOTIDE SEQUENCE</scope>
    <source>
        <strain evidence="5">MPI-CAGE-AT-0021</strain>
    </source>
</reference>
<evidence type="ECO:0000256" key="2">
    <source>
        <dbReference type="ARBA" id="ARBA00022737"/>
    </source>
</evidence>
<sequence>MHIGCEHRYPKELDDLSPIEERLIALQAPFGYITKFTVDNKAPSGLNYRKHIKDHIVVFPNKVDDLVVTVLPIRYWKRSRTSTSPGAAQASLALQMSVTFFKSAKPLWGMLWYGWQYEDSSNVPIVILKIMRREEPSIAEKTQTDHIVPATDRGLPENQSTSIEELLDSAQLHAEEHHHFETSPGEPVTAVLGQGHTEPSGDVVYETSSSDMFPLDEPATFSEADKLSFLADAMQTDRHRADETRDDARRFILSHKRAIEIAPLQIYVSALVFSPTRSLIRELFEKEAPDWITLKPSVELNWNACLQTLEGHGGLVNSVAFSADSQRLASGSDDKTVKVWDAETGACVQTLDPTTNSLLSTGIGLLNLDLPTDATLRGVRHSGWGRSTDGIWIVKDGKGMLWLPPEYRGMKSAVVGSTVDIGSHSGRVLVIKFS</sequence>
<evidence type="ECO:0000256" key="3">
    <source>
        <dbReference type="PROSITE-ProRule" id="PRU00221"/>
    </source>
</evidence>
<comment type="caution">
    <text evidence="5">The sequence shown here is derived from an EMBL/GenBank/DDBJ whole genome shotgun (WGS) entry which is preliminary data.</text>
</comment>
<dbReference type="Gene3D" id="2.130.10.10">
    <property type="entry name" value="YVTN repeat-like/Quinoprotein amine dehydrogenase"/>
    <property type="match status" value="1"/>
</dbReference>
<evidence type="ECO:0000313" key="5">
    <source>
        <dbReference type="EMBL" id="KAH7116649.1"/>
    </source>
</evidence>
<dbReference type="PROSITE" id="PS00678">
    <property type="entry name" value="WD_REPEATS_1"/>
    <property type="match status" value="1"/>
</dbReference>
<proteinExistence type="predicted"/>
<dbReference type="PANTHER" id="PTHR19848">
    <property type="entry name" value="WD40 REPEAT PROTEIN"/>
    <property type="match status" value="1"/>
</dbReference>
<dbReference type="Pfam" id="PF20209">
    <property type="entry name" value="DUF6570"/>
    <property type="match status" value="1"/>
</dbReference>
<keyword evidence="6" id="KW-1185">Reference proteome</keyword>
<dbReference type="InterPro" id="IPR019775">
    <property type="entry name" value="WD40_repeat_CS"/>
</dbReference>
<dbReference type="SUPFAM" id="SSF50978">
    <property type="entry name" value="WD40 repeat-like"/>
    <property type="match status" value="1"/>
</dbReference>
<dbReference type="InterPro" id="IPR036322">
    <property type="entry name" value="WD40_repeat_dom_sf"/>
</dbReference>
<dbReference type="Proteomes" id="UP000717696">
    <property type="component" value="Unassembled WGS sequence"/>
</dbReference>